<accession>A0A1H2XEH3</accession>
<dbReference type="Proteomes" id="UP000198539">
    <property type="component" value="Unassembled WGS sequence"/>
</dbReference>
<evidence type="ECO:0000313" key="2">
    <source>
        <dbReference type="Proteomes" id="UP000198539"/>
    </source>
</evidence>
<protein>
    <submittedName>
        <fullName evidence="1">Uncharacterized protein</fullName>
    </submittedName>
</protein>
<proteinExistence type="predicted"/>
<dbReference type="STRING" id="564137.SAMN04488238_104167"/>
<gene>
    <name evidence="1" type="ORF">SAMN04488238_104167</name>
</gene>
<organism evidence="1 2">
    <name type="scientific">Roseicitreum antarcticum</name>
    <dbReference type="NCBI Taxonomy" id="564137"/>
    <lineage>
        <taxon>Bacteria</taxon>
        <taxon>Pseudomonadati</taxon>
        <taxon>Pseudomonadota</taxon>
        <taxon>Alphaproteobacteria</taxon>
        <taxon>Rhodobacterales</taxon>
        <taxon>Paracoccaceae</taxon>
        <taxon>Roseicitreum</taxon>
    </lineage>
</organism>
<dbReference type="RefSeq" id="WP_092887570.1">
    <property type="nucleotide sequence ID" value="NZ_CP061498.1"/>
</dbReference>
<reference evidence="1 2" key="1">
    <citation type="submission" date="2016-10" db="EMBL/GenBank/DDBJ databases">
        <authorList>
            <person name="de Groot N.N."/>
        </authorList>
    </citation>
    <scope>NUCLEOTIDE SEQUENCE [LARGE SCALE GENOMIC DNA]</scope>
    <source>
        <strain evidence="1 2">CGMCC 1.8894</strain>
    </source>
</reference>
<sequence length="143" mass="15895">MFYRHSPPGTPLDDNMIIMPGAVFMQILDDNPGAGTALLGEIKAIYAGIGSDVLHFLRNGNAVDKEEYSNLLDQFRETQGFSLLQEAAVTQRLCKRIIKRGRIQSDDEYYAIQELLCDLSQEILSAGDLAEVARLAVTYEARV</sequence>
<keyword evidence="2" id="KW-1185">Reference proteome</keyword>
<name>A0A1H2XEH3_9RHOB</name>
<dbReference type="EMBL" id="FNOM01000004">
    <property type="protein sequence ID" value="SDW91322.1"/>
    <property type="molecule type" value="Genomic_DNA"/>
</dbReference>
<dbReference type="AlphaFoldDB" id="A0A1H2XEH3"/>
<evidence type="ECO:0000313" key="1">
    <source>
        <dbReference type="EMBL" id="SDW91322.1"/>
    </source>
</evidence>